<dbReference type="InParanoid" id="A0A1Y1USV5"/>
<evidence type="ECO:0000313" key="3">
    <source>
        <dbReference type="Proteomes" id="UP000193218"/>
    </source>
</evidence>
<reference evidence="2 3" key="1">
    <citation type="submission" date="2017-03" db="EMBL/GenBank/DDBJ databases">
        <title>Widespread Adenine N6-methylation of Active Genes in Fungi.</title>
        <authorList>
            <consortium name="DOE Joint Genome Institute"/>
            <person name="Mondo S.J."/>
            <person name="Dannebaum R.O."/>
            <person name="Kuo R.C."/>
            <person name="Louie K.B."/>
            <person name="Bewick A.J."/>
            <person name="Labutti K."/>
            <person name="Haridas S."/>
            <person name="Kuo A."/>
            <person name="Salamov A."/>
            <person name="Ahrendt S.R."/>
            <person name="Lau R."/>
            <person name="Bowen B.P."/>
            <person name="Lipzen A."/>
            <person name="Sullivan W."/>
            <person name="Andreopoulos W.B."/>
            <person name="Clum A."/>
            <person name="Lindquist E."/>
            <person name="Daum C."/>
            <person name="Northen T.R."/>
            <person name="Ramamoorthy G."/>
            <person name="Schmitz R.J."/>
            <person name="Gryganskyi A."/>
            <person name="Culley D."/>
            <person name="Magnuson J."/>
            <person name="James T.Y."/>
            <person name="O'Malley M.A."/>
            <person name="Stajich J.E."/>
            <person name="Spatafora J.W."/>
            <person name="Visel A."/>
            <person name="Grigoriev I.V."/>
        </authorList>
    </citation>
    <scope>NUCLEOTIDE SEQUENCE [LARGE SCALE GENOMIC DNA]</scope>
    <source>
        <strain evidence="2 3">NRRL Y-17943</strain>
    </source>
</reference>
<dbReference type="RefSeq" id="XP_021874770.1">
    <property type="nucleotide sequence ID" value="XM_022012630.1"/>
</dbReference>
<keyword evidence="3" id="KW-1185">Reference proteome</keyword>
<feature type="compositionally biased region" description="Polar residues" evidence="1">
    <location>
        <begin position="57"/>
        <end position="91"/>
    </location>
</feature>
<dbReference type="EMBL" id="NBSH01000001">
    <property type="protein sequence ID" value="ORX41091.1"/>
    <property type="molecule type" value="Genomic_DNA"/>
</dbReference>
<proteinExistence type="predicted"/>
<dbReference type="AlphaFoldDB" id="A0A1Y1USV5"/>
<feature type="region of interest" description="Disordered" evidence="1">
    <location>
        <begin position="1"/>
        <end position="27"/>
    </location>
</feature>
<accession>A0A1Y1USV5</accession>
<feature type="compositionally biased region" description="Low complexity" evidence="1">
    <location>
        <begin position="92"/>
        <end position="108"/>
    </location>
</feature>
<comment type="caution">
    <text evidence="2">The sequence shown here is derived from an EMBL/GenBank/DDBJ whole genome shotgun (WGS) entry which is preliminary data.</text>
</comment>
<organism evidence="2 3">
    <name type="scientific">Kockovaella imperatae</name>
    <dbReference type="NCBI Taxonomy" id="4999"/>
    <lineage>
        <taxon>Eukaryota</taxon>
        <taxon>Fungi</taxon>
        <taxon>Dikarya</taxon>
        <taxon>Basidiomycota</taxon>
        <taxon>Agaricomycotina</taxon>
        <taxon>Tremellomycetes</taxon>
        <taxon>Tremellales</taxon>
        <taxon>Cuniculitremaceae</taxon>
        <taxon>Kockovaella</taxon>
    </lineage>
</organism>
<gene>
    <name evidence="2" type="ORF">BD324DRAFT_37987</name>
</gene>
<name>A0A1Y1USV5_9TREE</name>
<protein>
    <submittedName>
        <fullName evidence="2">Uncharacterized protein</fullName>
    </submittedName>
</protein>
<evidence type="ECO:0000256" key="1">
    <source>
        <dbReference type="SAM" id="MobiDB-lite"/>
    </source>
</evidence>
<evidence type="ECO:0000313" key="2">
    <source>
        <dbReference type="EMBL" id="ORX41091.1"/>
    </source>
</evidence>
<feature type="region of interest" description="Disordered" evidence="1">
    <location>
        <begin position="57"/>
        <end position="192"/>
    </location>
</feature>
<sequence>MSRRREAADLARALALSTQESTTQDRREMELLASMDPRTEASIVSGVQQQALIVNQANSSASGPSPILSFSPQVTVPPSSVLAPSSNSGTNSARPPRSSPIYPIPSSRLSTTEKSRSSGSSSHRPIFSPTQTSEERPPGSHRPATPTQNMPSHRPQAGPSRPLREIVLSPSPPAIRQTGHDLSSDHEEEDSA</sequence>
<dbReference type="Proteomes" id="UP000193218">
    <property type="component" value="Unassembled WGS sequence"/>
</dbReference>
<dbReference type="GeneID" id="33554438"/>